<organism evidence="9 10">
    <name type="scientific">Lottia gigantea</name>
    <name type="common">Giant owl limpet</name>
    <dbReference type="NCBI Taxonomy" id="225164"/>
    <lineage>
        <taxon>Eukaryota</taxon>
        <taxon>Metazoa</taxon>
        <taxon>Spiralia</taxon>
        <taxon>Lophotrochozoa</taxon>
        <taxon>Mollusca</taxon>
        <taxon>Gastropoda</taxon>
        <taxon>Patellogastropoda</taxon>
        <taxon>Lottioidea</taxon>
        <taxon>Lottiidae</taxon>
        <taxon>Lottia</taxon>
    </lineage>
</organism>
<evidence type="ECO:0000256" key="7">
    <source>
        <dbReference type="SAM" id="MobiDB-lite"/>
    </source>
</evidence>
<evidence type="ECO:0000256" key="2">
    <source>
        <dbReference type="ARBA" id="ARBA00023015"/>
    </source>
</evidence>
<keyword evidence="3 6" id="KW-0238">DNA-binding</keyword>
<protein>
    <recommendedName>
        <fullName evidence="8">Grh/CP2 DB domain-containing protein</fullName>
    </recommendedName>
</protein>
<gene>
    <name evidence="9" type="ORF">LOTGIDRAFT_157385</name>
</gene>
<dbReference type="GO" id="GO:0000978">
    <property type="term" value="F:RNA polymerase II cis-regulatory region sequence-specific DNA binding"/>
    <property type="evidence" value="ECO:0007669"/>
    <property type="project" value="TreeGrafter"/>
</dbReference>
<keyword evidence="5 6" id="KW-0539">Nucleus</keyword>
<dbReference type="KEGG" id="lgi:LOTGIDRAFT_157385"/>
<accession>V4B5D9</accession>
<dbReference type="OrthoDB" id="7680836at2759"/>
<keyword evidence="10" id="KW-1185">Reference proteome</keyword>
<dbReference type="PANTHER" id="PTHR11037:SF20">
    <property type="entry name" value="PROTEIN GRAINYHEAD"/>
    <property type="match status" value="1"/>
</dbReference>
<feature type="domain" description="Grh/CP2 DB" evidence="8">
    <location>
        <begin position="508"/>
        <end position="736"/>
    </location>
</feature>
<dbReference type="PROSITE" id="PS51968">
    <property type="entry name" value="GRH_CP2_DB"/>
    <property type="match status" value="1"/>
</dbReference>
<dbReference type="InterPro" id="IPR040167">
    <property type="entry name" value="TF_CP2-like"/>
</dbReference>
<evidence type="ECO:0000313" key="9">
    <source>
        <dbReference type="EMBL" id="ESP01212.1"/>
    </source>
</evidence>
<dbReference type="HOGENOM" id="CLU_307229_0_0_1"/>
<dbReference type="RefSeq" id="XP_009047846.1">
    <property type="nucleotide sequence ID" value="XM_009049598.1"/>
</dbReference>
<dbReference type="PANTHER" id="PTHR11037">
    <property type="entry name" value="TRANSCRIPTION FACTOR CP2"/>
    <property type="match status" value="1"/>
</dbReference>
<name>V4B5D9_LOTGI</name>
<proteinExistence type="predicted"/>
<evidence type="ECO:0000259" key="8">
    <source>
        <dbReference type="PROSITE" id="PS51968"/>
    </source>
</evidence>
<evidence type="ECO:0000256" key="6">
    <source>
        <dbReference type="PROSITE-ProRule" id="PRU01313"/>
    </source>
</evidence>
<feature type="compositionally biased region" description="Polar residues" evidence="7">
    <location>
        <begin position="1"/>
        <end position="13"/>
    </location>
</feature>
<dbReference type="Proteomes" id="UP000030746">
    <property type="component" value="Unassembled WGS sequence"/>
</dbReference>
<dbReference type="GO" id="GO:0001228">
    <property type="term" value="F:DNA-binding transcription activator activity, RNA polymerase II-specific"/>
    <property type="evidence" value="ECO:0007669"/>
    <property type="project" value="TreeGrafter"/>
</dbReference>
<sequence length="881" mass="99243">MKFTGNKSNSHIPSSPVEDPESVQVKSTENEIKPPLPTDGPPDDVQAFFGHPLTQLAADDINGDAAGKAAGAALFHEFNKLPPINKLEQNEQKQEFQRETVVKLAGDAKPVTGVPITEYETTTIFINEEDLILNNKDIESIETAIEEVVETTTTAELMQVQDETPSSLSVIKEVALLNSNQQNEEELKEGRPLLEKSPDVLINQSSTTTTTTHLEANFHHNSLPINHVTTESAPITTTSSSPITAETKSDSIVDETQVATAAIELPVVVKEENPKKALAEMLKSKANMMPTQQNMMDASQVQGFIDEALNMAPEMYSVKNDGFLKQLNGEIDNGLYGAHVTEPSVVCQSSLTQDNSYGSIVQSTQGQYFQVLQPVPTIDTTPPCMNNIYYNQNFNYNKPMEQDKHVDIERYIQQQQPYVYNHPSYYTGAGTNDIDNMKSPDSGYQEPCLSPATGNMGIKDLSGYLDNNMNKTKTPTKRRRSANVGMYVRQYSNPDKHGSGTVIQKLESNPTGYRYFLESPISTTQKIDEDRITYLNKSQYYGLTLENINTERIPKSATVKSIIMLVFRDHKSPEDERKAFEFWHSRQHSYKQRLLDIDIKNSQGIGPGSIEERAFNAVVIKWNPREGQVKVNIAANCLSTDFSNQKGVKGISLHVQIDTFEENHSVPIHRGYCQIKVFCDKGAERKTRDEERRKTAKSKAENYSHRNKQPELYHSQCERSQFYSMADLQTVPAFFSPALDHLEYSYKPRLEASPIHEEDRISSISDEERFDGEFYQPSKRVCRGPKESKVLLYVKEKQDTAFTALMLKQPNVQSLLQAIEEKYKIASSSTKNLFKKSTKGILVKMDDNIIQHYSHESTFNIEIKSSVDQYDIILNELPTTS</sequence>
<evidence type="ECO:0000256" key="5">
    <source>
        <dbReference type="ARBA" id="ARBA00023242"/>
    </source>
</evidence>
<evidence type="ECO:0000256" key="3">
    <source>
        <dbReference type="ARBA" id="ARBA00023125"/>
    </source>
</evidence>
<dbReference type="Pfam" id="PF25416">
    <property type="entry name" value="GRHL1_C"/>
    <property type="match status" value="1"/>
</dbReference>
<dbReference type="CTD" id="20237349"/>
<keyword evidence="4" id="KW-0804">Transcription</keyword>
<dbReference type="InterPro" id="IPR057520">
    <property type="entry name" value="GRHL1/CP2_C"/>
</dbReference>
<reference evidence="9 10" key="1">
    <citation type="journal article" date="2013" name="Nature">
        <title>Insights into bilaterian evolution from three spiralian genomes.</title>
        <authorList>
            <person name="Simakov O."/>
            <person name="Marletaz F."/>
            <person name="Cho S.J."/>
            <person name="Edsinger-Gonzales E."/>
            <person name="Havlak P."/>
            <person name="Hellsten U."/>
            <person name="Kuo D.H."/>
            <person name="Larsson T."/>
            <person name="Lv J."/>
            <person name="Arendt D."/>
            <person name="Savage R."/>
            <person name="Osoegawa K."/>
            <person name="de Jong P."/>
            <person name="Grimwood J."/>
            <person name="Chapman J.A."/>
            <person name="Shapiro H."/>
            <person name="Aerts A."/>
            <person name="Otillar R.P."/>
            <person name="Terry A.Y."/>
            <person name="Boore J.L."/>
            <person name="Grigoriev I.V."/>
            <person name="Lindberg D.R."/>
            <person name="Seaver E.C."/>
            <person name="Weisblat D.A."/>
            <person name="Putnam N.H."/>
            <person name="Rokhsar D.S."/>
        </authorList>
    </citation>
    <scope>NUCLEOTIDE SEQUENCE [LARGE SCALE GENOMIC DNA]</scope>
</reference>
<evidence type="ECO:0000256" key="4">
    <source>
        <dbReference type="ARBA" id="ARBA00023163"/>
    </source>
</evidence>
<dbReference type="InterPro" id="IPR007604">
    <property type="entry name" value="CP2"/>
</dbReference>
<dbReference type="GO" id="GO:0005634">
    <property type="term" value="C:nucleus"/>
    <property type="evidence" value="ECO:0007669"/>
    <property type="project" value="UniProtKB-SubCell"/>
</dbReference>
<comment type="subcellular location">
    <subcellularLocation>
        <location evidence="1 6">Nucleus</location>
    </subcellularLocation>
</comment>
<dbReference type="EMBL" id="KB200521">
    <property type="protein sequence ID" value="ESP01212.1"/>
    <property type="molecule type" value="Genomic_DNA"/>
</dbReference>
<dbReference type="Pfam" id="PF04516">
    <property type="entry name" value="CP2"/>
    <property type="match status" value="1"/>
</dbReference>
<dbReference type="GeneID" id="20237349"/>
<evidence type="ECO:0000313" key="10">
    <source>
        <dbReference type="Proteomes" id="UP000030746"/>
    </source>
</evidence>
<feature type="region of interest" description="Disordered" evidence="7">
    <location>
        <begin position="1"/>
        <end position="46"/>
    </location>
</feature>
<feature type="region of interest" description="Disordered" evidence="7">
    <location>
        <begin position="684"/>
        <end position="707"/>
    </location>
</feature>
<evidence type="ECO:0000256" key="1">
    <source>
        <dbReference type="ARBA" id="ARBA00004123"/>
    </source>
</evidence>
<keyword evidence="2" id="KW-0805">Transcription regulation</keyword>
<dbReference type="AlphaFoldDB" id="V4B5D9"/>